<dbReference type="AlphaFoldDB" id="A0A0N1PC26"/>
<evidence type="ECO:0000313" key="3">
    <source>
        <dbReference type="Proteomes" id="UP000038009"/>
    </source>
</evidence>
<keyword evidence="3" id="KW-1185">Reference proteome</keyword>
<name>A0A0N1PC26_LEPSE</name>
<sequence length="162" mass="18087">MPSLVVGHPAGRRVCTMEWRMRPLISVVLFPFPSFSYCPHDAVRAACIDAKLLLIHLFIYLFVHVMVHTQTHTHTQTDTHRRECGRFLAPLSLNIHGTGAGIAGLVDVTARKQMVADLFHPLPFGCFHAAVYQIPNCAFLLFLGVYGFPWLPVYCLATTAGR</sequence>
<accession>A0A0N1PC26</accession>
<evidence type="ECO:0000313" key="2">
    <source>
        <dbReference type="EMBL" id="KPI86312.1"/>
    </source>
</evidence>
<proteinExistence type="predicted"/>
<organism evidence="2 3">
    <name type="scientific">Leptomonas seymouri</name>
    <dbReference type="NCBI Taxonomy" id="5684"/>
    <lineage>
        <taxon>Eukaryota</taxon>
        <taxon>Discoba</taxon>
        <taxon>Euglenozoa</taxon>
        <taxon>Kinetoplastea</taxon>
        <taxon>Metakinetoplastina</taxon>
        <taxon>Trypanosomatida</taxon>
        <taxon>Trypanosomatidae</taxon>
        <taxon>Leishmaniinae</taxon>
        <taxon>Leptomonas</taxon>
    </lineage>
</organism>
<gene>
    <name evidence="2" type="ORF">ABL78_4617</name>
</gene>
<feature type="transmembrane region" description="Helical" evidence="1">
    <location>
        <begin position="122"/>
        <end position="146"/>
    </location>
</feature>
<evidence type="ECO:0000256" key="1">
    <source>
        <dbReference type="SAM" id="Phobius"/>
    </source>
</evidence>
<keyword evidence="1" id="KW-0812">Transmembrane</keyword>
<dbReference type="EMBL" id="LJSK01000137">
    <property type="protein sequence ID" value="KPI86312.1"/>
    <property type="molecule type" value="Genomic_DNA"/>
</dbReference>
<keyword evidence="1" id="KW-0472">Membrane</keyword>
<dbReference type="VEuPathDB" id="TriTrypDB:Lsey_0137_0070"/>
<feature type="transmembrane region" description="Helical" evidence="1">
    <location>
        <begin position="50"/>
        <end position="67"/>
    </location>
</feature>
<protein>
    <submittedName>
        <fullName evidence="2">Uncharacterized protein</fullName>
    </submittedName>
</protein>
<comment type="caution">
    <text evidence="2">The sequence shown here is derived from an EMBL/GenBank/DDBJ whole genome shotgun (WGS) entry which is preliminary data.</text>
</comment>
<dbReference type="Proteomes" id="UP000038009">
    <property type="component" value="Unassembled WGS sequence"/>
</dbReference>
<reference evidence="2 3" key="1">
    <citation type="journal article" date="2015" name="PLoS Pathog.">
        <title>Leptomonas seymouri: Adaptations to the Dixenous Life Cycle Analyzed by Genome Sequencing, Transcriptome Profiling and Co-infection with Leishmania donovani.</title>
        <authorList>
            <person name="Kraeva N."/>
            <person name="Butenko A."/>
            <person name="Hlavacova J."/>
            <person name="Kostygov A."/>
            <person name="Myskova J."/>
            <person name="Grybchuk D."/>
            <person name="Lestinova T."/>
            <person name="Votypka J."/>
            <person name="Volf P."/>
            <person name="Opperdoes F."/>
            <person name="Flegontov P."/>
            <person name="Lukes J."/>
            <person name="Yurchenko V."/>
        </authorList>
    </citation>
    <scope>NUCLEOTIDE SEQUENCE [LARGE SCALE GENOMIC DNA]</scope>
    <source>
        <strain evidence="2 3">ATCC 30220</strain>
    </source>
</reference>
<keyword evidence="1" id="KW-1133">Transmembrane helix</keyword>
<feature type="transmembrane region" description="Helical" evidence="1">
    <location>
        <begin position="87"/>
        <end position="110"/>
    </location>
</feature>